<proteinExistence type="predicted"/>
<gene>
    <name evidence="1" type="ORF">HKN21_15740</name>
</gene>
<sequence length="236" mass="26441">MIYRKEMNERSPLRVFENSIHGGLGKGNIGVVMARAGVGKTAFLVGVAMDDLMRGQKVLHVSLGDTVAHVAEFYDEIFSDLRRTSHLENAEQARLDMERARMIHSYAGGEFTMERFQESLGFIRNHAHFDPEVIIVDGFDFNEASETEMTTLKDFAQDQGVEIWLSALTRRAEAVTNPKGIPNPVARFDAWVSVMVNLEPSEGAVGVRLLKDHENEDVADLHIKLDPTTMLLLVEE</sequence>
<reference evidence="1 2" key="1">
    <citation type="submission" date="2020-03" db="EMBL/GenBank/DDBJ databases">
        <title>Metabolic flexibility allows generalist bacteria to become dominant in a frequently disturbed ecosystem.</title>
        <authorList>
            <person name="Chen Y.-J."/>
            <person name="Leung P.M."/>
            <person name="Bay S.K."/>
            <person name="Hugenholtz P."/>
            <person name="Kessler A.J."/>
            <person name="Shelley G."/>
            <person name="Waite D.W."/>
            <person name="Cook P.L."/>
            <person name="Greening C."/>
        </authorList>
    </citation>
    <scope>NUCLEOTIDE SEQUENCE [LARGE SCALE GENOMIC DNA]</scope>
    <source>
        <strain evidence="1">SS_bin_28</strain>
    </source>
</reference>
<evidence type="ECO:0000313" key="1">
    <source>
        <dbReference type="EMBL" id="NNF08216.1"/>
    </source>
</evidence>
<name>A0A7Y2EAG1_UNCEI</name>
<comment type="caution">
    <text evidence="1">The sequence shown here is derived from an EMBL/GenBank/DDBJ whole genome shotgun (WGS) entry which is preliminary data.</text>
</comment>
<dbReference type="EMBL" id="JABDJR010000630">
    <property type="protein sequence ID" value="NNF08216.1"/>
    <property type="molecule type" value="Genomic_DNA"/>
</dbReference>
<dbReference type="Proteomes" id="UP000547674">
    <property type="component" value="Unassembled WGS sequence"/>
</dbReference>
<dbReference type="Gene3D" id="3.40.50.300">
    <property type="entry name" value="P-loop containing nucleotide triphosphate hydrolases"/>
    <property type="match status" value="1"/>
</dbReference>
<organism evidence="1 2">
    <name type="scientific">Eiseniibacteriota bacterium</name>
    <dbReference type="NCBI Taxonomy" id="2212470"/>
    <lineage>
        <taxon>Bacteria</taxon>
        <taxon>Candidatus Eiseniibacteriota</taxon>
    </lineage>
</organism>
<dbReference type="InterPro" id="IPR027417">
    <property type="entry name" value="P-loop_NTPase"/>
</dbReference>
<protein>
    <recommendedName>
        <fullName evidence="3">KaiC-like domain-containing protein</fullName>
    </recommendedName>
</protein>
<dbReference type="AlphaFoldDB" id="A0A7Y2EAG1"/>
<dbReference type="SUPFAM" id="SSF52540">
    <property type="entry name" value="P-loop containing nucleoside triphosphate hydrolases"/>
    <property type="match status" value="1"/>
</dbReference>
<accession>A0A7Y2EAG1</accession>
<evidence type="ECO:0000313" key="2">
    <source>
        <dbReference type="Proteomes" id="UP000547674"/>
    </source>
</evidence>
<evidence type="ECO:0008006" key="3">
    <source>
        <dbReference type="Google" id="ProtNLM"/>
    </source>
</evidence>